<dbReference type="RefSeq" id="WP_157258984.1">
    <property type="nucleotide sequence ID" value="NZ_JAPJUH010000002.1"/>
</dbReference>
<accession>A0A9X3I9F8</accession>
<name>A0A9X3I9F8_9SPHI</name>
<comment type="caution">
    <text evidence="1">The sequence shown here is derived from an EMBL/GenBank/DDBJ whole genome shotgun (WGS) entry which is preliminary data.</text>
</comment>
<dbReference type="EMBL" id="JAPJUH010000002">
    <property type="protein sequence ID" value="MCX3264508.1"/>
    <property type="molecule type" value="Genomic_DNA"/>
</dbReference>
<evidence type="ECO:0000313" key="2">
    <source>
        <dbReference type="Proteomes" id="UP001142592"/>
    </source>
</evidence>
<keyword evidence="2" id="KW-1185">Reference proteome</keyword>
<sequence length="145" mass="16255">MLIALVMVSCKKDRPDLTLQGKWISNGYSKAYFDSNNHQITPYIPESDVQIKLIFDGDNVSILDSYNNATITIPFTSNKYGKDINLSLGGKGIYLVNNWNVVKEEDGSLSLTGDITHAMSPLYYVNGNKIEVDHVLIKLDLKRIN</sequence>
<dbReference type="Proteomes" id="UP001142592">
    <property type="component" value="Unassembled WGS sequence"/>
</dbReference>
<dbReference type="AlphaFoldDB" id="A0A9X3I9F8"/>
<protein>
    <submittedName>
        <fullName evidence="1">Uncharacterized protein</fullName>
    </submittedName>
</protein>
<evidence type="ECO:0000313" key="1">
    <source>
        <dbReference type="EMBL" id="MCX3264508.1"/>
    </source>
</evidence>
<organism evidence="1 2">
    <name type="scientific">Pedobacter agri</name>
    <dbReference type="NCBI Taxonomy" id="454586"/>
    <lineage>
        <taxon>Bacteria</taxon>
        <taxon>Pseudomonadati</taxon>
        <taxon>Bacteroidota</taxon>
        <taxon>Sphingobacteriia</taxon>
        <taxon>Sphingobacteriales</taxon>
        <taxon>Sphingobacteriaceae</taxon>
        <taxon>Pedobacter</taxon>
    </lineage>
</organism>
<proteinExistence type="predicted"/>
<reference evidence="1" key="1">
    <citation type="submission" date="2022-11" db="EMBL/GenBank/DDBJ databases">
        <authorList>
            <person name="Graham C."/>
            <person name="Newman J.D."/>
        </authorList>
    </citation>
    <scope>NUCLEOTIDE SEQUENCE</scope>
    <source>
        <strain evidence="1">DSM 19486</strain>
    </source>
</reference>
<gene>
    <name evidence="1" type="ORF">OQZ29_07115</name>
</gene>